<accession>A0A061SRY4</accession>
<name>A0A061SRY4_9RHOB</name>
<organism evidence="1 2">
    <name type="scientific">Sulfitobacter mediterraneus</name>
    <dbReference type="NCBI Taxonomy" id="83219"/>
    <lineage>
        <taxon>Bacteria</taxon>
        <taxon>Pseudomonadati</taxon>
        <taxon>Pseudomonadota</taxon>
        <taxon>Alphaproteobacteria</taxon>
        <taxon>Rhodobacterales</taxon>
        <taxon>Roseobacteraceae</taxon>
        <taxon>Sulfitobacter</taxon>
    </lineage>
</organism>
<dbReference type="EMBL" id="JEMU01000012">
    <property type="protein sequence ID" value="KAJ02433.1"/>
    <property type="molecule type" value="Genomic_DNA"/>
</dbReference>
<evidence type="ECO:0000313" key="2">
    <source>
        <dbReference type="Proteomes" id="UP000027337"/>
    </source>
</evidence>
<sequence length="149" mass="15997">MVIQPIHHAFDHGAGLVSFTQVRITAQHGLFGSGSFHGIILSCIGFRSAHADPAYEVPRHPVQGRMPGCCPMSCLAAHQPFTAPAVRPLTIWRWKTITSRNSGAVIDTAAATATTWSVVVVSRLNIPAIAGTMVWLLASSSREVTRKSL</sequence>
<evidence type="ECO:0000313" key="1">
    <source>
        <dbReference type="EMBL" id="KAJ02433.1"/>
    </source>
</evidence>
<proteinExistence type="predicted"/>
<dbReference type="Proteomes" id="UP000027337">
    <property type="component" value="Unassembled WGS sequence"/>
</dbReference>
<reference evidence="1 2" key="1">
    <citation type="journal article" date="2014" name="Genome Announc.">
        <title>Draft Genome Sequences of Two Isolates of the Roseobacter Group, Sulfitobacter sp. Strains 3SOLIMAR09 and 1FIGIMAR09, from Harbors of Mallorca Island (Mediterranean Sea).</title>
        <authorList>
            <person name="Mas-Llado M."/>
            <person name="Pina-Villalonga J.M."/>
            <person name="Brunet-Galmes I."/>
            <person name="Nogales B."/>
            <person name="Bosch R."/>
        </authorList>
    </citation>
    <scope>NUCLEOTIDE SEQUENCE [LARGE SCALE GENOMIC DNA]</scope>
    <source>
        <strain evidence="1 2">1FIGIMAR09</strain>
    </source>
</reference>
<keyword evidence="2" id="KW-1185">Reference proteome</keyword>
<protein>
    <submittedName>
        <fullName evidence="1">Uncharacterized protein</fullName>
    </submittedName>
</protein>
<gene>
    <name evidence="1" type="ORF">PM02_14610</name>
</gene>
<comment type="caution">
    <text evidence="1">The sequence shown here is derived from an EMBL/GenBank/DDBJ whole genome shotgun (WGS) entry which is preliminary data.</text>
</comment>
<dbReference type="AlphaFoldDB" id="A0A061SRY4"/>